<keyword evidence="5" id="KW-1133">Transmembrane helix</keyword>
<dbReference type="EMBL" id="MTYJ01000053">
    <property type="protein sequence ID" value="OQV18077.1"/>
    <property type="molecule type" value="Genomic_DNA"/>
</dbReference>
<dbReference type="OrthoDB" id="10512519at2759"/>
<dbReference type="AlphaFoldDB" id="A0A1W0WSC4"/>
<evidence type="ECO:0000256" key="4">
    <source>
        <dbReference type="SAM" id="MobiDB-lite"/>
    </source>
</evidence>
<feature type="signal peptide" evidence="6">
    <location>
        <begin position="1"/>
        <end position="24"/>
    </location>
</feature>
<organism evidence="8 9">
    <name type="scientific">Hypsibius exemplaris</name>
    <name type="common">Freshwater tardigrade</name>
    <dbReference type="NCBI Taxonomy" id="2072580"/>
    <lineage>
        <taxon>Eukaryota</taxon>
        <taxon>Metazoa</taxon>
        <taxon>Ecdysozoa</taxon>
        <taxon>Tardigrada</taxon>
        <taxon>Eutardigrada</taxon>
        <taxon>Parachela</taxon>
        <taxon>Hypsibioidea</taxon>
        <taxon>Hypsibiidae</taxon>
        <taxon>Hypsibius</taxon>
    </lineage>
</organism>
<evidence type="ECO:0000313" key="9">
    <source>
        <dbReference type="Proteomes" id="UP000192578"/>
    </source>
</evidence>
<dbReference type="InterPro" id="IPR035914">
    <property type="entry name" value="Sperma_CUB_dom_sf"/>
</dbReference>
<dbReference type="Proteomes" id="UP000192578">
    <property type="component" value="Unassembled WGS sequence"/>
</dbReference>
<dbReference type="PANTHER" id="PTHR24251:SF50">
    <property type="entry name" value="ATTRACTIN-LIKE 1A"/>
    <property type="match status" value="1"/>
</dbReference>
<feature type="compositionally biased region" description="Polar residues" evidence="4">
    <location>
        <begin position="489"/>
        <end position="503"/>
    </location>
</feature>
<feature type="transmembrane region" description="Helical" evidence="5">
    <location>
        <begin position="288"/>
        <end position="309"/>
    </location>
</feature>
<dbReference type="SUPFAM" id="SSF49854">
    <property type="entry name" value="Spermadhesin, CUB domain"/>
    <property type="match status" value="1"/>
</dbReference>
<evidence type="ECO:0000256" key="5">
    <source>
        <dbReference type="SAM" id="Phobius"/>
    </source>
</evidence>
<dbReference type="CDD" id="cd00041">
    <property type="entry name" value="CUB"/>
    <property type="match status" value="1"/>
</dbReference>
<keyword evidence="5" id="KW-0812">Transmembrane</keyword>
<evidence type="ECO:0000256" key="6">
    <source>
        <dbReference type="SAM" id="SignalP"/>
    </source>
</evidence>
<evidence type="ECO:0000259" key="7">
    <source>
        <dbReference type="PROSITE" id="PS01180"/>
    </source>
</evidence>
<reference evidence="9" key="1">
    <citation type="submission" date="2017-01" db="EMBL/GenBank/DDBJ databases">
        <title>Comparative genomics of anhydrobiosis in the tardigrade Hypsibius dujardini.</title>
        <authorList>
            <person name="Yoshida Y."/>
            <person name="Koutsovoulos G."/>
            <person name="Laetsch D."/>
            <person name="Stevens L."/>
            <person name="Kumar S."/>
            <person name="Horikawa D."/>
            <person name="Ishino K."/>
            <person name="Komine S."/>
            <person name="Tomita M."/>
            <person name="Blaxter M."/>
            <person name="Arakawa K."/>
        </authorList>
    </citation>
    <scope>NUCLEOTIDE SEQUENCE [LARGE SCALE GENOMIC DNA]</scope>
    <source>
        <strain evidence="9">Z151</strain>
    </source>
</reference>
<evidence type="ECO:0000256" key="2">
    <source>
        <dbReference type="ARBA" id="ARBA00023157"/>
    </source>
</evidence>
<feature type="region of interest" description="Disordered" evidence="4">
    <location>
        <begin position="465"/>
        <end position="537"/>
    </location>
</feature>
<feature type="compositionally biased region" description="Basic residues" evidence="4">
    <location>
        <begin position="378"/>
        <end position="395"/>
    </location>
</feature>
<keyword evidence="1" id="KW-0677">Repeat</keyword>
<dbReference type="SMART" id="SM00042">
    <property type="entry name" value="CUB"/>
    <property type="match status" value="1"/>
</dbReference>
<keyword evidence="6" id="KW-0732">Signal</keyword>
<dbReference type="InterPro" id="IPR000859">
    <property type="entry name" value="CUB_dom"/>
</dbReference>
<dbReference type="PANTHER" id="PTHR24251">
    <property type="entry name" value="OVOCHYMASE-RELATED"/>
    <property type="match status" value="1"/>
</dbReference>
<dbReference type="Gene3D" id="2.60.120.290">
    <property type="entry name" value="Spermadhesin, CUB domain"/>
    <property type="match status" value="1"/>
</dbReference>
<feature type="domain" description="CUB" evidence="7">
    <location>
        <begin position="158"/>
        <end position="280"/>
    </location>
</feature>
<keyword evidence="2" id="KW-1015">Disulfide bond</keyword>
<evidence type="ECO:0000256" key="3">
    <source>
        <dbReference type="PROSITE-ProRule" id="PRU00059"/>
    </source>
</evidence>
<sequence>MAKWSIRVITLLLYQLLLLDPHHSLPLPRSDSIYRGEVPIGKGDGIQWKPVQFKMLKLNATERNYIDATELVPHVWSESLKVNHFLPICDPSPLAAHLMCRTAKHDTFTRMVEVDGTSSTADHYMAMQCKPSAVTIEGCSIHPVASCSRVAEITCGGCGGSVDLKQDDVVTISSPGYPDALFPMVDCEWHFRSPSAASPVTIDFEEFDLPTDCAASTVTVGSLLENEMLLMVKEKHCGSDPPVGFESDSTEAVLRYSSWHGAGLSSDGGHRGFKATVRVKAMKDKMHLGLALGFTAAIMLFFIILAAAYHKRIIKIKQMNEERSKLHTREAVTQAGDDSPDLVYTRLPEPVVQVVRPQSARAPLKTIFHRADLENSSRRAHQSKRSSPHVLHKVSFKSPKLSPSVSPITGTPLRNLPMGKNRPFQWLTDKLAPQKLKEPVSYDGYLGRNVSIRCRSSSLPFLLEPDDKDTSKPSYHAIPNLDHEELHNETGSYRTAVNKSHLTTPRVGPFSSRNSRASGGHPEAFYTPSPESTNSPIPVINLEDCNEDGCRLVKTFK</sequence>
<feature type="region of interest" description="Disordered" evidence="4">
    <location>
        <begin position="372"/>
        <end position="416"/>
    </location>
</feature>
<feature type="chain" id="PRO_5012754547" description="CUB domain-containing protein" evidence="6">
    <location>
        <begin position="25"/>
        <end position="557"/>
    </location>
</feature>
<comment type="caution">
    <text evidence="8">The sequence shown here is derived from an EMBL/GenBank/DDBJ whole genome shotgun (WGS) entry which is preliminary data.</text>
</comment>
<evidence type="ECO:0000256" key="1">
    <source>
        <dbReference type="ARBA" id="ARBA00022737"/>
    </source>
</evidence>
<protein>
    <recommendedName>
        <fullName evidence="7">CUB domain-containing protein</fullName>
    </recommendedName>
</protein>
<evidence type="ECO:0000313" key="8">
    <source>
        <dbReference type="EMBL" id="OQV18077.1"/>
    </source>
</evidence>
<accession>A0A1W0WSC4</accession>
<name>A0A1W0WSC4_HYPEX</name>
<keyword evidence="9" id="KW-1185">Reference proteome</keyword>
<dbReference type="PROSITE" id="PS01180">
    <property type="entry name" value="CUB"/>
    <property type="match status" value="1"/>
</dbReference>
<comment type="caution">
    <text evidence="3">Lacks conserved residue(s) required for the propagation of feature annotation.</text>
</comment>
<gene>
    <name evidence="8" type="ORF">BV898_07848</name>
</gene>
<keyword evidence="5" id="KW-0472">Membrane</keyword>
<proteinExistence type="predicted"/>
<dbReference type="Pfam" id="PF00431">
    <property type="entry name" value="CUB"/>
    <property type="match status" value="1"/>
</dbReference>